<accession>A0ABV1ZN22</accession>
<reference evidence="1 2" key="1">
    <citation type="submission" date="2024-06" db="EMBL/GenBank/DDBJ databases">
        <authorList>
            <person name="Bataeva Y.V."/>
            <person name="Grigorian L.N."/>
            <person name="Solomentsev V.I."/>
        </authorList>
    </citation>
    <scope>NUCLEOTIDE SEQUENCE [LARGE SCALE GENOMIC DNA]</scope>
    <source>
        <strain evidence="2">SCPM-O-B-12605 (RCAM04882)</strain>
    </source>
</reference>
<dbReference type="EMBL" id="JBEQNB010000001">
    <property type="protein sequence ID" value="MES0832510.1"/>
    <property type="molecule type" value="Genomic_DNA"/>
</dbReference>
<evidence type="ECO:0000313" key="2">
    <source>
        <dbReference type="Proteomes" id="UP001432401"/>
    </source>
</evidence>
<dbReference type="Proteomes" id="UP001432401">
    <property type="component" value="Unassembled WGS sequence"/>
</dbReference>
<name>A0ABV1ZN22_9ACTN</name>
<comment type="caution">
    <text evidence="1">The sequence shown here is derived from an EMBL/GenBank/DDBJ whole genome shotgun (WGS) entry which is preliminary data.</text>
</comment>
<gene>
    <name evidence="1" type="ORF">ABUK86_01870</name>
</gene>
<organism evidence="1 2">
    <name type="scientific">Nocardiopsis tropica</name>
    <dbReference type="NCBI Taxonomy" id="109330"/>
    <lineage>
        <taxon>Bacteria</taxon>
        <taxon>Bacillati</taxon>
        <taxon>Actinomycetota</taxon>
        <taxon>Actinomycetes</taxon>
        <taxon>Streptosporangiales</taxon>
        <taxon>Nocardiopsidaceae</taxon>
        <taxon>Nocardiopsis</taxon>
    </lineage>
</organism>
<sequence>MPTPTGESTRAERPAQPLAREVAEQVAADHGVCIRPVSLRRTNKATGAIEVIDVR</sequence>
<dbReference type="RefSeq" id="WP_352982310.1">
    <property type="nucleotide sequence ID" value="NZ_JBEQNB010000001.1"/>
</dbReference>
<proteinExistence type="predicted"/>
<keyword evidence="2" id="KW-1185">Reference proteome</keyword>
<evidence type="ECO:0000313" key="1">
    <source>
        <dbReference type="EMBL" id="MES0832510.1"/>
    </source>
</evidence>
<protein>
    <submittedName>
        <fullName evidence="1">Uncharacterized protein</fullName>
    </submittedName>
</protein>